<gene>
    <name evidence="1" type="ORF">COLO4_10214</name>
</gene>
<organism evidence="1 2">
    <name type="scientific">Corchorus olitorius</name>
    <dbReference type="NCBI Taxonomy" id="93759"/>
    <lineage>
        <taxon>Eukaryota</taxon>
        <taxon>Viridiplantae</taxon>
        <taxon>Streptophyta</taxon>
        <taxon>Embryophyta</taxon>
        <taxon>Tracheophyta</taxon>
        <taxon>Spermatophyta</taxon>
        <taxon>Magnoliopsida</taxon>
        <taxon>eudicotyledons</taxon>
        <taxon>Gunneridae</taxon>
        <taxon>Pentapetalae</taxon>
        <taxon>rosids</taxon>
        <taxon>malvids</taxon>
        <taxon>Malvales</taxon>
        <taxon>Malvaceae</taxon>
        <taxon>Grewioideae</taxon>
        <taxon>Apeibeae</taxon>
        <taxon>Corchorus</taxon>
    </lineage>
</organism>
<dbReference type="EMBL" id="AWUE01014423">
    <property type="protein sequence ID" value="OMP03768.1"/>
    <property type="molecule type" value="Genomic_DNA"/>
</dbReference>
<reference evidence="2" key="1">
    <citation type="submission" date="2013-09" db="EMBL/GenBank/DDBJ databases">
        <title>Corchorus olitorius genome sequencing.</title>
        <authorList>
            <person name="Alam M."/>
            <person name="Haque M.S."/>
            <person name="Islam M.S."/>
            <person name="Emdad E.M."/>
            <person name="Islam M.M."/>
            <person name="Ahmed B."/>
            <person name="Halim A."/>
            <person name="Hossen Q.M.M."/>
            <person name="Hossain M.Z."/>
            <person name="Ahmed R."/>
            <person name="Khan M.M."/>
            <person name="Islam R."/>
            <person name="Rashid M.M."/>
            <person name="Khan S.A."/>
            <person name="Rahman M.S."/>
            <person name="Alam M."/>
            <person name="Yahiya A.S."/>
            <person name="Khan M.S."/>
            <person name="Azam M.S."/>
            <person name="Haque T."/>
            <person name="Lashkar M.Z.H."/>
            <person name="Akhand A.I."/>
            <person name="Morshed G."/>
            <person name="Roy S."/>
            <person name="Uddin K.S."/>
            <person name="Rabeya T."/>
            <person name="Hossain A.S."/>
            <person name="Chowdhury A."/>
            <person name="Snigdha A.R."/>
            <person name="Mortoza M.S."/>
            <person name="Matin S.A."/>
            <person name="Hoque S.M.E."/>
            <person name="Islam M.K."/>
            <person name="Roy D.K."/>
            <person name="Haider R."/>
            <person name="Moosa M.M."/>
            <person name="Elias S.M."/>
            <person name="Hasan A.M."/>
            <person name="Jahan S."/>
            <person name="Shafiuddin M."/>
            <person name="Mahmood N."/>
            <person name="Shommy N.S."/>
        </authorList>
    </citation>
    <scope>NUCLEOTIDE SEQUENCE [LARGE SCALE GENOMIC DNA]</scope>
    <source>
        <strain evidence="2">cv. O-4</strain>
    </source>
</reference>
<proteinExistence type="predicted"/>
<accession>A0A1R3K9S0</accession>
<evidence type="ECO:0000313" key="2">
    <source>
        <dbReference type="Proteomes" id="UP000187203"/>
    </source>
</evidence>
<sequence length="35" mass="3774">MGTNCQILPLSSEEQAAFIHGRSIHDNVTIATGFD</sequence>
<protein>
    <submittedName>
        <fullName evidence="1">Uncharacterized protein</fullName>
    </submittedName>
</protein>
<evidence type="ECO:0000313" key="1">
    <source>
        <dbReference type="EMBL" id="OMP03768.1"/>
    </source>
</evidence>
<comment type="caution">
    <text evidence="1">The sequence shown here is derived from an EMBL/GenBank/DDBJ whole genome shotgun (WGS) entry which is preliminary data.</text>
</comment>
<dbReference type="AlphaFoldDB" id="A0A1R3K9S0"/>
<dbReference type="Proteomes" id="UP000187203">
    <property type="component" value="Unassembled WGS sequence"/>
</dbReference>
<name>A0A1R3K9S0_9ROSI</name>
<keyword evidence="2" id="KW-1185">Reference proteome</keyword>